<evidence type="ECO:0008006" key="3">
    <source>
        <dbReference type="Google" id="ProtNLM"/>
    </source>
</evidence>
<evidence type="ECO:0000313" key="2">
    <source>
        <dbReference type="Proteomes" id="UP000309340"/>
    </source>
</evidence>
<organism evidence="1 2">
    <name type="scientific">Friedmanniomyces simplex</name>
    <dbReference type="NCBI Taxonomy" id="329884"/>
    <lineage>
        <taxon>Eukaryota</taxon>
        <taxon>Fungi</taxon>
        <taxon>Dikarya</taxon>
        <taxon>Ascomycota</taxon>
        <taxon>Pezizomycotina</taxon>
        <taxon>Dothideomycetes</taxon>
        <taxon>Dothideomycetidae</taxon>
        <taxon>Mycosphaerellales</taxon>
        <taxon>Teratosphaeriaceae</taxon>
        <taxon>Friedmanniomyces</taxon>
    </lineage>
</organism>
<dbReference type="Gene3D" id="3.40.50.720">
    <property type="entry name" value="NAD(P)-binding Rossmann-like Domain"/>
    <property type="match status" value="2"/>
</dbReference>
<dbReference type="SUPFAM" id="SSF51735">
    <property type="entry name" value="NAD(P)-binding Rossmann-fold domains"/>
    <property type="match status" value="1"/>
</dbReference>
<dbReference type="STRING" id="329884.A0A4U0WTN4"/>
<comment type="caution">
    <text evidence="1">The sequence shown here is derived from an EMBL/GenBank/DDBJ whole genome shotgun (WGS) entry which is preliminary data.</text>
</comment>
<proteinExistence type="predicted"/>
<evidence type="ECO:0000313" key="1">
    <source>
        <dbReference type="EMBL" id="TKA65893.1"/>
    </source>
</evidence>
<dbReference type="OrthoDB" id="2735536at2759"/>
<name>A0A4U0WTN4_9PEZI</name>
<keyword evidence="2" id="KW-1185">Reference proteome</keyword>
<accession>A0A4U0WTN4</accession>
<dbReference type="InterPro" id="IPR036291">
    <property type="entry name" value="NAD(P)-bd_dom_sf"/>
</dbReference>
<dbReference type="AlphaFoldDB" id="A0A4U0WTN4"/>
<dbReference type="EMBL" id="NAJQ01000697">
    <property type="protein sequence ID" value="TKA65893.1"/>
    <property type="molecule type" value="Genomic_DNA"/>
</dbReference>
<reference evidence="1 2" key="1">
    <citation type="submission" date="2017-03" db="EMBL/GenBank/DDBJ databases">
        <title>Genomes of endolithic fungi from Antarctica.</title>
        <authorList>
            <person name="Coleine C."/>
            <person name="Masonjones S."/>
            <person name="Stajich J.E."/>
        </authorList>
    </citation>
    <scope>NUCLEOTIDE SEQUENCE [LARGE SCALE GENOMIC DNA]</scope>
    <source>
        <strain evidence="1 2">CCFEE 5184</strain>
    </source>
</reference>
<sequence length="317" mass="34567">MFGPDSADVLTAAESRIPDVPGPYPVDMVAYPASKIAALNASEAWMKEHGEEIGFDLVSIAPSFVLGRNEQAQKPDDLLTSTTLLLLNMLLGLHSPSPLPSSVAHIDDVAHVHVASLDAEKIPGNRVYLVSSDGLKGAAWATAKEIVKQDFPQALKKQWFVLTGTQPTVWNTVDASETEKVFGIVHKGFETQVKGTVAQYIELKKMEENSVAHIDDVAHVHVASLDAEKIPGNRVYLVSSDGLKGAAWATAKKIVKKDFPQALKKQWFVLTGTQPTVWNTVDASETEKVFGIVHKGFETQVKGTVAQYIELKKMEEK</sequence>
<dbReference type="Proteomes" id="UP000309340">
    <property type="component" value="Unassembled WGS sequence"/>
</dbReference>
<gene>
    <name evidence="1" type="ORF">B0A55_12043</name>
</gene>
<protein>
    <recommendedName>
        <fullName evidence="3">NAD-dependent epimerase/dehydratase domain-containing protein</fullName>
    </recommendedName>
</protein>